<accession>A0A8T3DBA5</accession>
<proteinExistence type="predicted"/>
<evidence type="ECO:0000313" key="1">
    <source>
        <dbReference type="EMBL" id="KAI1893382.1"/>
    </source>
</evidence>
<reference evidence="1" key="1">
    <citation type="submission" date="2021-01" db="EMBL/GenBank/DDBJ databases">
        <authorList>
            <person name="Zahm M."/>
            <person name="Roques C."/>
            <person name="Cabau C."/>
            <person name="Klopp C."/>
            <person name="Donnadieu C."/>
            <person name="Jouanno E."/>
            <person name="Lampietro C."/>
            <person name="Louis A."/>
            <person name="Herpin A."/>
            <person name="Echchiki A."/>
            <person name="Berthelot C."/>
            <person name="Parey E."/>
            <person name="Roest-Crollius H."/>
            <person name="Braasch I."/>
            <person name="Postlethwait J."/>
            <person name="Bobe J."/>
            <person name="Montfort J."/>
            <person name="Bouchez O."/>
            <person name="Begum T."/>
            <person name="Mejri S."/>
            <person name="Adams A."/>
            <person name="Chen W.-J."/>
            <person name="Guiguen Y."/>
        </authorList>
    </citation>
    <scope>NUCLEOTIDE SEQUENCE</scope>
    <source>
        <tissue evidence="1">Blood</tissue>
    </source>
</reference>
<gene>
    <name evidence="1" type="ORF">AGOR_G00123160</name>
</gene>
<dbReference type="Proteomes" id="UP000829720">
    <property type="component" value="Unassembled WGS sequence"/>
</dbReference>
<organism evidence="1 2">
    <name type="scientific">Albula goreensis</name>
    <dbReference type="NCBI Taxonomy" id="1534307"/>
    <lineage>
        <taxon>Eukaryota</taxon>
        <taxon>Metazoa</taxon>
        <taxon>Chordata</taxon>
        <taxon>Craniata</taxon>
        <taxon>Vertebrata</taxon>
        <taxon>Euteleostomi</taxon>
        <taxon>Actinopterygii</taxon>
        <taxon>Neopterygii</taxon>
        <taxon>Teleostei</taxon>
        <taxon>Albuliformes</taxon>
        <taxon>Albulidae</taxon>
        <taxon>Albula</taxon>
    </lineage>
</organism>
<sequence>MADDMDYLECIRFLFAEQDTMTDDMEDYLEDIRFLFDAEDTTMDTDDYLEDVRFLFDDKDTTAAGDAKGAKWVKDVAQKLKKMKKGVKKFFGRLGETVRRGFCCCVSVEERFSKESVRQRKTELKRMQLVVWT</sequence>
<dbReference type="EMBL" id="JAERUA010000011">
    <property type="protein sequence ID" value="KAI1893382.1"/>
    <property type="molecule type" value="Genomic_DNA"/>
</dbReference>
<protein>
    <submittedName>
        <fullName evidence="1">Uncharacterized protein</fullName>
    </submittedName>
</protein>
<comment type="caution">
    <text evidence="1">The sequence shown here is derived from an EMBL/GenBank/DDBJ whole genome shotgun (WGS) entry which is preliminary data.</text>
</comment>
<keyword evidence="2" id="KW-1185">Reference proteome</keyword>
<dbReference type="AlphaFoldDB" id="A0A8T3DBA5"/>
<evidence type="ECO:0000313" key="2">
    <source>
        <dbReference type="Proteomes" id="UP000829720"/>
    </source>
</evidence>
<name>A0A8T3DBA5_9TELE</name>